<proteinExistence type="predicted"/>
<gene>
    <name evidence="1" type="ORF">ACFO3D_14350</name>
</gene>
<evidence type="ECO:0000313" key="2">
    <source>
        <dbReference type="Proteomes" id="UP001595989"/>
    </source>
</evidence>
<evidence type="ECO:0000313" key="1">
    <source>
        <dbReference type="EMBL" id="MFC4559375.1"/>
    </source>
</evidence>
<dbReference type="Proteomes" id="UP001595989">
    <property type="component" value="Unassembled WGS sequence"/>
</dbReference>
<name>A0ABV9DKM5_9BACI</name>
<sequence>MYAYHIDRSHSNHFNKGDNIVLSKSITNFEETNLLLETQFSEGLTKHGQKYLTNSIDPRTPWNNFYETIFEYERKINFPEKISRYQSLFALEKLDDVRYWEEVFQLKGKEPIWKVYAPDDKVFRADASWFTLENFDQSTLRISYNARQYWSGNLREGYSAKPELLIRGSMRLVERVR</sequence>
<organism evidence="1 2">
    <name type="scientific">Virgibacillus kekensis</name>
    <dbReference type="NCBI Taxonomy" id="202261"/>
    <lineage>
        <taxon>Bacteria</taxon>
        <taxon>Bacillati</taxon>
        <taxon>Bacillota</taxon>
        <taxon>Bacilli</taxon>
        <taxon>Bacillales</taxon>
        <taxon>Bacillaceae</taxon>
        <taxon>Virgibacillus</taxon>
    </lineage>
</organism>
<dbReference type="EMBL" id="JBHSFU010000008">
    <property type="protein sequence ID" value="MFC4559375.1"/>
    <property type="molecule type" value="Genomic_DNA"/>
</dbReference>
<keyword evidence="2" id="KW-1185">Reference proteome</keyword>
<reference evidence="2" key="1">
    <citation type="journal article" date="2019" name="Int. J. Syst. Evol. Microbiol.">
        <title>The Global Catalogue of Microorganisms (GCM) 10K type strain sequencing project: providing services to taxonomists for standard genome sequencing and annotation.</title>
        <authorList>
            <consortium name="The Broad Institute Genomics Platform"/>
            <consortium name="The Broad Institute Genome Sequencing Center for Infectious Disease"/>
            <person name="Wu L."/>
            <person name="Ma J."/>
        </authorList>
    </citation>
    <scope>NUCLEOTIDE SEQUENCE [LARGE SCALE GENOMIC DNA]</scope>
    <source>
        <strain evidence="2">CGMCC 4.7426</strain>
    </source>
</reference>
<comment type="caution">
    <text evidence="1">The sequence shown here is derived from an EMBL/GenBank/DDBJ whole genome shotgun (WGS) entry which is preliminary data.</text>
</comment>
<accession>A0ABV9DKM5</accession>
<protein>
    <submittedName>
        <fullName evidence="1">DUF2441 domain-containing protein</fullName>
    </submittedName>
</protein>
<dbReference type="SUPFAM" id="SSF56399">
    <property type="entry name" value="ADP-ribosylation"/>
    <property type="match status" value="1"/>
</dbReference>
<dbReference type="RefSeq" id="WP_390297401.1">
    <property type="nucleotide sequence ID" value="NZ_JBHSFU010000008.1"/>
</dbReference>